<dbReference type="SUPFAM" id="SSF55729">
    <property type="entry name" value="Acyl-CoA N-acyltransferases (Nat)"/>
    <property type="match status" value="1"/>
</dbReference>
<dbReference type="RefSeq" id="WP_021260793.1">
    <property type="nucleotide sequence ID" value="NZ_ATMT01000060.1"/>
</dbReference>
<feature type="domain" description="N-acetyltransferase" evidence="1">
    <location>
        <begin position="39"/>
        <end position="178"/>
    </location>
</feature>
<dbReference type="CDD" id="cd04301">
    <property type="entry name" value="NAT_SF"/>
    <property type="match status" value="1"/>
</dbReference>
<dbReference type="eggNOG" id="COG0454">
    <property type="taxonomic scope" value="Bacteria"/>
</dbReference>
<dbReference type="InterPro" id="IPR016181">
    <property type="entry name" value="Acyl_CoA_acyltransferase"/>
</dbReference>
<dbReference type="Proteomes" id="UP000015344">
    <property type="component" value="Unassembled WGS sequence"/>
</dbReference>
<accession>S9TU76</accession>
<dbReference type="EMBL" id="ATMT01000060">
    <property type="protein sequence ID" value="EPY05881.1"/>
    <property type="molecule type" value="Genomic_DNA"/>
</dbReference>
<comment type="caution">
    <text evidence="2">The sequence shown here is derived from an EMBL/GenBank/DDBJ whole genome shotgun (WGS) entry which is preliminary data.</text>
</comment>
<reference evidence="2 3" key="1">
    <citation type="submission" date="2013-05" db="EMBL/GenBank/DDBJ databases">
        <authorList>
            <person name="Strain E.A."/>
            <person name="Brown E."/>
            <person name="Allard M.W."/>
            <person name="Luo Y.L."/>
        </authorList>
    </citation>
    <scope>NUCLEOTIDE SEQUENCE [LARGE SCALE GENOMIC DNA]</scope>
    <source>
        <strain evidence="2 3">TS-15</strain>
    </source>
</reference>
<dbReference type="GO" id="GO:0016747">
    <property type="term" value="F:acyltransferase activity, transferring groups other than amino-acyl groups"/>
    <property type="evidence" value="ECO:0007669"/>
    <property type="project" value="InterPro"/>
</dbReference>
<dbReference type="PATRIC" id="fig|1117108.3.peg.3613"/>
<proteinExistence type="predicted"/>
<evidence type="ECO:0000259" key="1">
    <source>
        <dbReference type="PROSITE" id="PS51186"/>
    </source>
</evidence>
<dbReference type="PROSITE" id="PS51186">
    <property type="entry name" value="GNAT"/>
    <property type="match status" value="1"/>
</dbReference>
<dbReference type="InterPro" id="IPR000182">
    <property type="entry name" value="GNAT_dom"/>
</dbReference>
<dbReference type="AlphaFoldDB" id="S9TU76"/>
<dbReference type="Gene3D" id="3.40.630.30">
    <property type="match status" value="1"/>
</dbReference>
<protein>
    <recommendedName>
        <fullName evidence="1">N-acetyltransferase domain-containing protein</fullName>
    </recommendedName>
</protein>
<evidence type="ECO:0000313" key="2">
    <source>
        <dbReference type="EMBL" id="EPY05881.1"/>
    </source>
</evidence>
<name>S9TU76_PAEAL</name>
<organism evidence="2 3">
    <name type="scientific">Paenibacillus alvei TS-15</name>
    <dbReference type="NCBI Taxonomy" id="1117108"/>
    <lineage>
        <taxon>Bacteria</taxon>
        <taxon>Bacillati</taxon>
        <taxon>Bacillota</taxon>
        <taxon>Bacilli</taxon>
        <taxon>Bacillales</taxon>
        <taxon>Paenibacillaceae</taxon>
        <taxon>Paenibacillus</taxon>
    </lineage>
</organism>
<evidence type="ECO:0000313" key="3">
    <source>
        <dbReference type="Proteomes" id="UP000015344"/>
    </source>
</evidence>
<gene>
    <name evidence="2" type="ORF">PAALTS15_17531</name>
</gene>
<sequence length="181" mass="21339">MNAIIKNNRFLKVSEIKPEELRSFMLNEVGERAQDKLYNYLKDLSESYPQFENWFYDTVIPEVELKKGEREIIIVLSEIEGSRKSILTGIAILKNNKREKKICTFRIHENFRKQGIGSALFEECFGYLGTRKPIITISHNRKEIFEHHINNYGFQETQILKGYYKEDSTEYVYNGLLDGNK</sequence>